<evidence type="ECO:0000256" key="9">
    <source>
        <dbReference type="ARBA" id="ARBA00023136"/>
    </source>
</evidence>
<dbReference type="InterPro" id="IPR016167">
    <property type="entry name" value="FAD-bd_PCMH_sub1"/>
</dbReference>
<dbReference type="PANTHER" id="PTHR42973">
    <property type="entry name" value="BINDING OXIDOREDUCTASE, PUTATIVE (AFU_ORTHOLOGUE AFUA_1G17690)-RELATED"/>
    <property type="match status" value="1"/>
</dbReference>
<keyword evidence="10" id="KW-0325">Glycoprotein</keyword>
<organism evidence="13 14">
    <name type="scientific">Diaporthe eres</name>
    <name type="common">Phomopsis oblonga</name>
    <dbReference type="NCBI Taxonomy" id="83184"/>
    <lineage>
        <taxon>Eukaryota</taxon>
        <taxon>Fungi</taxon>
        <taxon>Dikarya</taxon>
        <taxon>Ascomycota</taxon>
        <taxon>Pezizomycotina</taxon>
        <taxon>Sordariomycetes</taxon>
        <taxon>Sordariomycetidae</taxon>
        <taxon>Diaporthales</taxon>
        <taxon>Diaporthaceae</taxon>
        <taxon>Diaporthe</taxon>
        <taxon>Diaporthe eres species complex</taxon>
    </lineage>
</organism>
<sequence length="597" mass="65477">MTTISRSQALQLGQDLRLLAEVPESWGLGADRYFAQVQVFHLIHCLDEVRKQMHYDHYHAPQHGESAPPPEFMAHKNHCLHMLLENLLCQSSSGVITHNWRETYHVPLADWNPFVVSYTIGNMSDAQITTALTGALSESAVLRPGSDEYETDNGSYFSAFENEIKPSFIAKPTTVKQVQDLILALRPYLLDGSCQVAVRGTGCTPFAGSANIQNGVTIDTRGLKGITVADDVVEVGAGETWETVYTELEKHGLTTAGGRVGRVGVAGLVLGGGLSMFSGRTGFACDSVLEFEVVLASGQVVRASAEANPDLWVALRGGINNFGIVTSLKLRIFKAGEIWGGVTYYMPETFSQLARAACDFALNEKDQDAHVMASAGYGFGHQVVTCVMYHVQGKDNPPSLQRFTALEPQIKQMSTMRTSTHLGFCDELSKFSSDGLRQYWASITIKPDVELMEYFYEKWQSTLLKVKDAEGFIFSFGFHPITKALLEASQRAGGNAMDIPPSDGPLFVVLINPAWKLPGDDARIFAEVEDLVAELRSLARDKGLLHRYIFTNYGYAKDDVVAGYGEENVSNLRAASKKYDPEGIFQNAVPGGFKLKA</sequence>
<evidence type="ECO:0000256" key="1">
    <source>
        <dbReference type="ARBA" id="ARBA00004167"/>
    </source>
</evidence>
<gene>
    <name evidence="13" type="ORF">SLS63_011880</name>
</gene>
<evidence type="ECO:0000256" key="4">
    <source>
        <dbReference type="ARBA" id="ARBA00022692"/>
    </source>
</evidence>
<dbReference type="Proteomes" id="UP001430848">
    <property type="component" value="Unassembled WGS sequence"/>
</dbReference>
<dbReference type="PANTHER" id="PTHR42973:SF22">
    <property type="entry name" value="FAD-BINDING PCMH-TYPE DOMAIN-CONTAINING PROTEIN-RELATED"/>
    <property type="match status" value="1"/>
</dbReference>
<comment type="similarity">
    <text evidence="2">Belongs to the oxygen-dependent FAD-linked oxidoreductase family.</text>
</comment>
<comment type="subcellular location">
    <subcellularLocation>
        <location evidence="1">Membrane</location>
        <topology evidence="1">Single-pass membrane protein</topology>
    </subcellularLocation>
</comment>
<comment type="similarity">
    <text evidence="11">Belongs to the ustYa family.</text>
</comment>
<keyword evidence="3" id="KW-0285">Flavoprotein</keyword>
<proteinExistence type="inferred from homology"/>
<dbReference type="InterPro" id="IPR050416">
    <property type="entry name" value="FAD-linked_Oxidoreductase"/>
</dbReference>
<evidence type="ECO:0000256" key="5">
    <source>
        <dbReference type="ARBA" id="ARBA00022827"/>
    </source>
</evidence>
<protein>
    <recommendedName>
        <fullName evidence="12">FAD-binding PCMH-type domain-containing protein</fullName>
    </recommendedName>
</protein>
<dbReference type="Pfam" id="PF01565">
    <property type="entry name" value="FAD_binding_4"/>
    <property type="match status" value="1"/>
</dbReference>
<evidence type="ECO:0000256" key="6">
    <source>
        <dbReference type="ARBA" id="ARBA00022989"/>
    </source>
</evidence>
<keyword evidence="4" id="KW-0812">Transmembrane</keyword>
<keyword evidence="9" id="KW-0472">Membrane</keyword>
<dbReference type="SUPFAM" id="SSF56176">
    <property type="entry name" value="FAD-binding/transporter-associated domain-like"/>
    <property type="match status" value="1"/>
</dbReference>
<evidence type="ECO:0000313" key="14">
    <source>
        <dbReference type="Proteomes" id="UP001430848"/>
    </source>
</evidence>
<evidence type="ECO:0000313" key="13">
    <source>
        <dbReference type="EMBL" id="KAK7713928.1"/>
    </source>
</evidence>
<keyword evidence="5" id="KW-0274">FAD</keyword>
<dbReference type="InterPro" id="IPR016166">
    <property type="entry name" value="FAD-bd_PCMH"/>
</dbReference>
<evidence type="ECO:0000259" key="12">
    <source>
        <dbReference type="PROSITE" id="PS51387"/>
    </source>
</evidence>
<dbReference type="InterPro" id="IPR021765">
    <property type="entry name" value="UstYa-like"/>
</dbReference>
<dbReference type="InterPro" id="IPR036318">
    <property type="entry name" value="FAD-bd_PCMH-like_sf"/>
</dbReference>
<evidence type="ECO:0000256" key="2">
    <source>
        <dbReference type="ARBA" id="ARBA00005466"/>
    </source>
</evidence>
<evidence type="ECO:0000256" key="7">
    <source>
        <dbReference type="ARBA" id="ARBA00023002"/>
    </source>
</evidence>
<dbReference type="Pfam" id="PF11807">
    <property type="entry name" value="UstYa"/>
    <property type="match status" value="1"/>
</dbReference>
<name>A0ABR1NSX2_DIAER</name>
<dbReference type="Gene3D" id="3.40.462.20">
    <property type="match status" value="1"/>
</dbReference>
<keyword evidence="14" id="KW-1185">Reference proteome</keyword>
<dbReference type="Gene3D" id="3.30.43.10">
    <property type="entry name" value="Uridine Diphospho-n-acetylenolpyruvylglucosamine Reductase, domain 2"/>
    <property type="match status" value="1"/>
</dbReference>
<evidence type="ECO:0000256" key="3">
    <source>
        <dbReference type="ARBA" id="ARBA00022630"/>
    </source>
</evidence>
<reference evidence="13 14" key="1">
    <citation type="submission" date="2024-02" db="EMBL/GenBank/DDBJ databases">
        <title>De novo assembly and annotation of 12 fungi associated with fruit tree decline syndrome in Ontario, Canada.</title>
        <authorList>
            <person name="Sulman M."/>
            <person name="Ellouze W."/>
            <person name="Ilyukhin E."/>
        </authorList>
    </citation>
    <scope>NUCLEOTIDE SEQUENCE [LARGE SCALE GENOMIC DNA]</scope>
    <source>
        <strain evidence="13 14">M169</strain>
    </source>
</reference>
<keyword evidence="7" id="KW-0560">Oxidoreductase</keyword>
<evidence type="ECO:0000256" key="11">
    <source>
        <dbReference type="ARBA" id="ARBA00035112"/>
    </source>
</evidence>
<evidence type="ECO:0000256" key="10">
    <source>
        <dbReference type="ARBA" id="ARBA00023180"/>
    </source>
</evidence>
<keyword evidence="8" id="KW-0843">Virulence</keyword>
<comment type="caution">
    <text evidence="13">The sequence shown here is derived from an EMBL/GenBank/DDBJ whole genome shotgun (WGS) entry which is preliminary data.</text>
</comment>
<dbReference type="PROSITE" id="PS51387">
    <property type="entry name" value="FAD_PCMH"/>
    <property type="match status" value="1"/>
</dbReference>
<accession>A0ABR1NSX2</accession>
<evidence type="ECO:0000256" key="8">
    <source>
        <dbReference type="ARBA" id="ARBA00023026"/>
    </source>
</evidence>
<dbReference type="InterPro" id="IPR016169">
    <property type="entry name" value="FAD-bd_PCMH_sub2"/>
</dbReference>
<feature type="domain" description="FAD-binding PCMH-type" evidence="12">
    <location>
        <begin position="162"/>
        <end position="335"/>
    </location>
</feature>
<dbReference type="InterPro" id="IPR006094">
    <property type="entry name" value="Oxid_FAD_bind_N"/>
</dbReference>
<dbReference type="EMBL" id="JAKNSF020000120">
    <property type="protein sequence ID" value="KAK7713928.1"/>
    <property type="molecule type" value="Genomic_DNA"/>
</dbReference>
<dbReference type="Gene3D" id="3.30.465.10">
    <property type="match status" value="1"/>
</dbReference>
<keyword evidence="6" id="KW-1133">Transmembrane helix</keyword>